<dbReference type="SUPFAM" id="SSF56801">
    <property type="entry name" value="Acetyl-CoA synthetase-like"/>
    <property type="match status" value="1"/>
</dbReference>
<dbReference type="Gene3D" id="3.40.50.980">
    <property type="match status" value="2"/>
</dbReference>
<evidence type="ECO:0000259" key="4">
    <source>
        <dbReference type="SMART" id="SM00823"/>
    </source>
</evidence>
<gene>
    <name evidence="5" type="ORF">GCM10022402_18650</name>
</gene>
<dbReference type="SMART" id="SM00823">
    <property type="entry name" value="PKS_PP"/>
    <property type="match status" value="1"/>
</dbReference>
<dbReference type="NCBIfam" id="TIGR01733">
    <property type="entry name" value="AA-adenyl-dom"/>
    <property type="match status" value="1"/>
</dbReference>
<evidence type="ECO:0000256" key="3">
    <source>
        <dbReference type="SAM" id="MobiDB-lite"/>
    </source>
</evidence>
<comment type="caution">
    <text evidence="5">The sequence shown here is derived from an EMBL/GenBank/DDBJ whole genome shotgun (WGS) entry which is preliminary data.</text>
</comment>
<feature type="domain" description="Polyketide synthase-like phosphopantetheine-binding" evidence="4">
    <location>
        <begin position="547"/>
        <end position="620"/>
    </location>
</feature>
<evidence type="ECO:0000256" key="2">
    <source>
        <dbReference type="ARBA" id="ARBA00022553"/>
    </source>
</evidence>
<evidence type="ECO:0000313" key="5">
    <source>
        <dbReference type="EMBL" id="GAA3739058.1"/>
    </source>
</evidence>
<dbReference type="NCBIfam" id="TIGR01746">
    <property type="entry name" value="Thioester-redct"/>
    <property type="match status" value="1"/>
</dbReference>
<organism evidence="5 6">
    <name type="scientific">Salinactinospora qingdaonensis</name>
    <dbReference type="NCBI Taxonomy" id="702744"/>
    <lineage>
        <taxon>Bacteria</taxon>
        <taxon>Bacillati</taxon>
        <taxon>Actinomycetota</taxon>
        <taxon>Actinomycetes</taxon>
        <taxon>Streptosporangiales</taxon>
        <taxon>Nocardiopsidaceae</taxon>
        <taxon>Salinactinospora</taxon>
    </lineage>
</organism>
<proteinExistence type="predicted"/>
<keyword evidence="2" id="KW-0597">Phosphoprotein</keyword>
<keyword evidence="1" id="KW-0596">Phosphopantetheine</keyword>
<dbReference type="InterPro" id="IPR036291">
    <property type="entry name" value="NAD(P)-bd_dom_sf"/>
</dbReference>
<sequence>MTTPGATSTSLTPTAGGMRTAYPRHSCLHHLFDAQAHTRPHAPAAIHDDRAISYGELRSRATSLAARLHAAGVGHGDRVGVCGSRCLEALVAIVAILKTGAAYVPLDDTLPPARLQAMTEDAGVQVAVRLPGSTAQPRRLRTCIDLAGPPSPDLGAPPAVETTALDRAYVMFTSGTSGRPKPVAIPHRGVVRLALSDPTLAPPGPADRVLHAYDLSSDASTIEIWSTLLGGACLVLIDREELLSAAALEQRLHTHAVTMAYLTTSVFHAVARTRPTALSGLRWVSAGGEVMDPDLARAIVTACPDTTVANLYGPTENTVVSLAHIVDDVPTGTTSVPIGRPIANSTCFVVRDDGTLADLGEEGELLVGGDGLALGYLDDPELTARRFGAAPHDPNIQIYRTGDRARQLPDGTLEYRGRHDRQIKLRGQRIELDEIETQLRNHPDVGEAVVEPRGDSDRPSRLIAYLTAAAPDRPVPVEGLRQELAAWLPAQAIPARLVEMARFPVNSAGKVDRAKLATLATPAARAAEAPDSPTGAPAPAERPHHPHGLLAGVWETVLRVRPGPSQDFFALGGDSLLAAEVVTRTLTALGLDLAHGSDLIRCLLDNPTLAGYAAAVARLRGTGGATDTPPPDWEAEAQLGFTLPRPHGDEPRWQHPRDVVLTGASGFFGAFLLDRLLRATNARIHCPVRARDATHARKRIRGCFERYGLDPTLVADRVNCFPYDLTAPGLGLDHRHRDDLAATLDLIVHAASQVNFLYPYSALRAANVDSLRTLVEMAAPRRVPLHFVSTIAVVAGFGTAGTRHVTEETPLAHADRLTMGYAESKWVAERVLQDAAEQGLPLAIHRPYEITGDQHNGACNTETAICSLFRTVAETGLAPDIALPMDFVPVDYAADALVHIATHQRPTRRVYHLTNPAPARFADMLERMRAAGYPITLLGYQEWVAELVRHVAAHPTCPTAPFVSLCVDRSNKADISVKEMYFAETFPSLGRDNIESALAGSGLHCPPVDHALLDRYLDYFRHVGYLPHPEAA</sequence>
<dbReference type="InterPro" id="IPR036736">
    <property type="entry name" value="ACP-like_sf"/>
</dbReference>
<reference evidence="6" key="1">
    <citation type="journal article" date="2019" name="Int. J. Syst. Evol. Microbiol.">
        <title>The Global Catalogue of Microorganisms (GCM) 10K type strain sequencing project: providing services to taxonomists for standard genome sequencing and annotation.</title>
        <authorList>
            <consortium name="The Broad Institute Genomics Platform"/>
            <consortium name="The Broad Institute Genome Sequencing Center for Infectious Disease"/>
            <person name="Wu L."/>
            <person name="Ma J."/>
        </authorList>
    </citation>
    <scope>NUCLEOTIDE SEQUENCE [LARGE SCALE GENOMIC DNA]</scope>
    <source>
        <strain evidence="6">JCM 17137</strain>
    </source>
</reference>
<dbReference type="Gene3D" id="1.10.1200.10">
    <property type="entry name" value="ACP-like"/>
    <property type="match status" value="1"/>
</dbReference>
<dbReference type="Gene3D" id="2.30.38.10">
    <property type="entry name" value="Luciferase, Domain 3"/>
    <property type="match status" value="1"/>
</dbReference>
<dbReference type="Pfam" id="PF00550">
    <property type="entry name" value="PP-binding"/>
    <property type="match status" value="1"/>
</dbReference>
<dbReference type="InterPro" id="IPR020806">
    <property type="entry name" value="PKS_PP-bd"/>
</dbReference>
<dbReference type="SUPFAM" id="SSF47336">
    <property type="entry name" value="ACP-like"/>
    <property type="match status" value="1"/>
</dbReference>
<dbReference type="Pfam" id="PF07993">
    <property type="entry name" value="NAD_binding_4"/>
    <property type="match status" value="1"/>
</dbReference>
<dbReference type="CDD" id="cd05235">
    <property type="entry name" value="SDR_e1"/>
    <property type="match status" value="1"/>
</dbReference>
<dbReference type="InterPro" id="IPR009081">
    <property type="entry name" value="PP-bd_ACP"/>
</dbReference>
<feature type="region of interest" description="Disordered" evidence="3">
    <location>
        <begin position="523"/>
        <end position="547"/>
    </location>
</feature>
<dbReference type="PANTHER" id="PTHR44845">
    <property type="entry name" value="CARRIER DOMAIN-CONTAINING PROTEIN"/>
    <property type="match status" value="1"/>
</dbReference>
<dbReference type="PANTHER" id="PTHR44845:SF6">
    <property type="entry name" value="BETA-ALANINE-ACTIVATING ENZYME"/>
    <property type="match status" value="1"/>
</dbReference>
<accession>A0ABP7FIF4</accession>
<name>A0ABP7FIF4_9ACTN</name>
<protein>
    <recommendedName>
        <fullName evidence="4">Polyketide synthase-like phosphopantetheine-binding domain-containing protein</fullName>
    </recommendedName>
</protein>
<dbReference type="InterPro" id="IPR013120">
    <property type="entry name" value="FAR_NAD-bd"/>
</dbReference>
<dbReference type="InterPro" id="IPR010080">
    <property type="entry name" value="Thioester_reductase-like_dom"/>
</dbReference>
<dbReference type="RefSeq" id="WP_344969649.1">
    <property type="nucleotide sequence ID" value="NZ_BAABDD010000006.1"/>
</dbReference>
<evidence type="ECO:0000313" key="6">
    <source>
        <dbReference type="Proteomes" id="UP001500908"/>
    </source>
</evidence>
<dbReference type="SUPFAM" id="SSF51735">
    <property type="entry name" value="NAD(P)-binding Rossmann-fold domains"/>
    <property type="match status" value="1"/>
</dbReference>
<dbReference type="EMBL" id="BAABDD010000006">
    <property type="protein sequence ID" value="GAA3739058.1"/>
    <property type="molecule type" value="Genomic_DNA"/>
</dbReference>
<evidence type="ECO:0000256" key="1">
    <source>
        <dbReference type="ARBA" id="ARBA00022450"/>
    </source>
</evidence>
<dbReference type="InterPro" id="IPR020845">
    <property type="entry name" value="AMP-binding_CS"/>
</dbReference>
<dbReference type="Gene3D" id="3.30.300.30">
    <property type="match status" value="1"/>
</dbReference>
<dbReference type="InterPro" id="IPR010071">
    <property type="entry name" value="AA_adenyl_dom"/>
</dbReference>
<dbReference type="Proteomes" id="UP001500908">
    <property type="component" value="Unassembled WGS sequence"/>
</dbReference>
<dbReference type="Gene3D" id="3.40.50.720">
    <property type="entry name" value="NAD(P)-binding Rossmann-like Domain"/>
    <property type="match status" value="1"/>
</dbReference>
<dbReference type="Pfam" id="PF00501">
    <property type="entry name" value="AMP-binding"/>
    <property type="match status" value="1"/>
</dbReference>
<keyword evidence="6" id="KW-1185">Reference proteome</keyword>
<dbReference type="PROSITE" id="PS00455">
    <property type="entry name" value="AMP_BINDING"/>
    <property type="match status" value="1"/>
</dbReference>
<dbReference type="InterPro" id="IPR000873">
    <property type="entry name" value="AMP-dep_synth/lig_dom"/>
</dbReference>
<dbReference type="InterPro" id="IPR045851">
    <property type="entry name" value="AMP-bd_C_sf"/>
</dbReference>
<dbReference type="CDD" id="cd12117">
    <property type="entry name" value="A_NRPS_Srf_like"/>
    <property type="match status" value="1"/>
</dbReference>